<evidence type="ECO:0000256" key="2">
    <source>
        <dbReference type="SAM" id="Phobius"/>
    </source>
</evidence>
<dbReference type="OrthoDB" id="498204at2759"/>
<keyword evidence="2" id="KW-0472">Membrane</keyword>
<dbReference type="AlphaFoldDB" id="A0A261XW34"/>
<evidence type="ECO:0000313" key="5">
    <source>
        <dbReference type="Proteomes" id="UP000242875"/>
    </source>
</evidence>
<dbReference type="FunFam" id="3.50.50.60:FF:000360">
    <property type="entry name" value="FAD-dependent oxidoreductase family protein"/>
    <property type="match status" value="1"/>
</dbReference>
<gene>
    <name evidence="4" type="ORF">BZG36_04186</name>
</gene>
<dbReference type="Proteomes" id="UP000242875">
    <property type="component" value="Unassembled WGS sequence"/>
</dbReference>
<proteinExistence type="predicted"/>
<dbReference type="PANTHER" id="PTHR13847">
    <property type="entry name" value="SARCOSINE DEHYDROGENASE-RELATED"/>
    <property type="match status" value="1"/>
</dbReference>
<evidence type="ECO:0000259" key="3">
    <source>
        <dbReference type="Pfam" id="PF01266"/>
    </source>
</evidence>
<organism evidence="4 5">
    <name type="scientific">Bifiguratus adelaidae</name>
    <dbReference type="NCBI Taxonomy" id="1938954"/>
    <lineage>
        <taxon>Eukaryota</taxon>
        <taxon>Fungi</taxon>
        <taxon>Fungi incertae sedis</taxon>
        <taxon>Mucoromycota</taxon>
        <taxon>Mucoromycotina</taxon>
        <taxon>Endogonomycetes</taxon>
        <taxon>Endogonales</taxon>
        <taxon>Endogonales incertae sedis</taxon>
        <taxon>Bifiguratus</taxon>
    </lineage>
</organism>
<feature type="domain" description="FAD dependent oxidoreductase" evidence="3">
    <location>
        <begin position="13"/>
        <end position="372"/>
    </location>
</feature>
<dbReference type="SUPFAM" id="SSF51905">
    <property type="entry name" value="FAD/NAD(P)-binding domain"/>
    <property type="match status" value="1"/>
</dbReference>
<comment type="caution">
    <text evidence="4">The sequence shown here is derived from an EMBL/GenBank/DDBJ whole genome shotgun (WGS) entry which is preliminary data.</text>
</comment>
<accession>A0A261XW34</accession>
<protein>
    <recommendedName>
        <fullName evidence="3">FAD dependent oxidoreductase domain-containing protein</fullName>
    </recommendedName>
</protein>
<dbReference type="GO" id="GO:0042147">
    <property type="term" value="P:retrograde transport, endosome to Golgi"/>
    <property type="evidence" value="ECO:0007669"/>
    <property type="project" value="EnsemblFungi"/>
</dbReference>
<dbReference type="EMBL" id="MVBO01000142">
    <property type="protein sequence ID" value="OZJ02579.1"/>
    <property type="molecule type" value="Genomic_DNA"/>
</dbReference>
<dbReference type="PANTHER" id="PTHR13847:SF150">
    <property type="entry name" value="OXIDOREDUCTASE TDA3-RELATED"/>
    <property type="match status" value="1"/>
</dbReference>
<evidence type="ECO:0000313" key="4">
    <source>
        <dbReference type="EMBL" id="OZJ02579.1"/>
    </source>
</evidence>
<dbReference type="Pfam" id="PF01266">
    <property type="entry name" value="DAO"/>
    <property type="match status" value="1"/>
</dbReference>
<keyword evidence="2" id="KW-1133">Transmembrane helix</keyword>
<dbReference type="GO" id="GO:0016491">
    <property type="term" value="F:oxidoreductase activity"/>
    <property type="evidence" value="ECO:0007669"/>
    <property type="project" value="UniProtKB-KW"/>
</dbReference>
<dbReference type="GO" id="GO:0005770">
    <property type="term" value="C:late endosome"/>
    <property type="evidence" value="ECO:0007669"/>
    <property type="project" value="EnsemblFungi"/>
</dbReference>
<reference evidence="4 5" key="1">
    <citation type="journal article" date="2017" name="Mycologia">
        <title>Bifiguratus adelaidae, gen. et sp. nov., a new member of Mucoromycotina in endophytic and soil-dwelling habitats.</title>
        <authorList>
            <person name="Torres-Cruz T.J."/>
            <person name="Billingsley Tobias T.L."/>
            <person name="Almatruk M."/>
            <person name="Hesse C."/>
            <person name="Kuske C.R."/>
            <person name="Desiro A."/>
            <person name="Benucci G.M."/>
            <person name="Bonito G."/>
            <person name="Stajich J.E."/>
            <person name="Dunlap C."/>
            <person name="Arnold A.E."/>
            <person name="Porras-Alfaro A."/>
        </authorList>
    </citation>
    <scope>NUCLEOTIDE SEQUENCE [LARGE SCALE GENOMIC DNA]</scope>
    <source>
        <strain evidence="4 5">AZ0501</strain>
    </source>
</reference>
<sequence>MSPSASDEQGRHIVIVGGGVIGVCSAYYITRLIPDAKVTLIEGTEIAAAASGKSGGFLALDWCDSGPLGKLARKSFALHAELAAELDGPRHYDYRLLDTWQIEADFEDREVVDGKATGRKGPKRAVKGAEAVPWLDTTRVLQTTVTGNHSSTAQVTPAKFARTVMKAAQANGAKLVIGTVRGLRLENGRVHAVKVISDGRRRDISCTDVVLAMGPWSAQAKEWLPLPNLNMLDTRAHSVVLLPKEPVPAQALFVNMKVGTGYAEPEVYPRSDGTVYLCGEADEVKLPPTAAQVEPADEATQRLVRCAHLLSPTHLGNTKPIREQACFLPTLVDGRPAIGKLGPGASNVVMATGHTCWGILNSPATGLVVAELLAGLEPSVGLSKFDTKRLL</sequence>
<keyword evidence="2" id="KW-0812">Transmembrane</keyword>
<feature type="transmembrane region" description="Helical" evidence="2">
    <location>
        <begin position="12"/>
        <end position="30"/>
    </location>
</feature>
<dbReference type="InterPro" id="IPR036188">
    <property type="entry name" value="FAD/NAD-bd_sf"/>
</dbReference>
<dbReference type="GO" id="GO:0005829">
    <property type="term" value="C:cytosol"/>
    <property type="evidence" value="ECO:0007669"/>
    <property type="project" value="GOC"/>
</dbReference>
<evidence type="ECO:0000256" key="1">
    <source>
        <dbReference type="ARBA" id="ARBA00023002"/>
    </source>
</evidence>
<dbReference type="Gene3D" id="3.50.50.60">
    <property type="entry name" value="FAD/NAD(P)-binding domain"/>
    <property type="match status" value="1"/>
</dbReference>
<keyword evidence="1" id="KW-0560">Oxidoreductase</keyword>
<name>A0A261XW34_9FUNG</name>
<dbReference type="InterPro" id="IPR006076">
    <property type="entry name" value="FAD-dep_OxRdtase"/>
</dbReference>
<keyword evidence="5" id="KW-1185">Reference proteome</keyword>
<dbReference type="Gene3D" id="3.30.9.10">
    <property type="entry name" value="D-Amino Acid Oxidase, subunit A, domain 2"/>
    <property type="match status" value="1"/>
</dbReference>